<dbReference type="Pfam" id="PF00773">
    <property type="entry name" value="RNB"/>
    <property type="match status" value="1"/>
</dbReference>
<feature type="compositionally biased region" description="Polar residues" evidence="5">
    <location>
        <begin position="40"/>
        <end position="51"/>
    </location>
</feature>
<keyword evidence="1 4" id="KW-0479">Metal-binding</keyword>
<dbReference type="PROSITE" id="PS50103">
    <property type="entry name" value="ZF_C3H1"/>
    <property type="match status" value="1"/>
</dbReference>
<feature type="compositionally biased region" description="Polar residues" evidence="5">
    <location>
        <begin position="17"/>
        <end position="26"/>
    </location>
</feature>
<feature type="region of interest" description="Disordered" evidence="5">
    <location>
        <begin position="984"/>
        <end position="1005"/>
    </location>
</feature>
<evidence type="ECO:0000313" key="8">
    <source>
        <dbReference type="Proteomes" id="UP000007797"/>
    </source>
</evidence>
<dbReference type="OrthoDB" id="20534at2759"/>
<dbReference type="Proteomes" id="UP000007797">
    <property type="component" value="Unassembled WGS sequence"/>
</dbReference>
<dbReference type="Pfam" id="PF13087">
    <property type="entry name" value="AAA_12"/>
    <property type="match status" value="1"/>
</dbReference>
<accession>F4PI53</accession>
<dbReference type="GeneID" id="14877295"/>
<dbReference type="SMART" id="SM00955">
    <property type="entry name" value="RNB"/>
    <property type="match status" value="1"/>
</dbReference>
<dbReference type="InterPro" id="IPR001900">
    <property type="entry name" value="RNase_II/R"/>
</dbReference>
<dbReference type="SUPFAM" id="SSF52540">
    <property type="entry name" value="P-loop containing nucleoside triphosphate hydrolases"/>
    <property type="match status" value="1"/>
</dbReference>
<dbReference type="InterPro" id="IPR012340">
    <property type="entry name" value="NA-bd_OB-fold"/>
</dbReference>
<dbReference type="Gene3D" id="3.40.50.300">
    <property type="entry name" value="P-loop containing nucleotide triphosphate hydrolases"/>
    <property type="match status" value="2"/>
</dbReference>
<evidence type="ECO:0000256" key="2">
    <source>
        <dbReference type="ARBA" id="ARBA00022771"/>
    </source>
</evidence>
<dbReference type="GO" id="GO:0016075">
    <property type="term" value="P:rRNA catabolic process"/>
    <property type="evidence" value="ECO:0007669"/>
    <property type="project" value="TreeGrafter"/>
</dbReference>
<feature type="compositionally biased region" description="Low complexity" evidence="5">
    <location>
        <begin position="27"/>
        <end position="39"/>
    </location>
</feature>
<feature type="domain" description="C3H1-type" evidence="6">
    <location>
        <begin position="133"/>
        <end position="162"/>
    </location>
</feature>
<evidence type="ECO:0000313" key="7">
    <source>
        <dbReference type="EMBL" id="EGG25336.1"/>
    </source>
</evidence>
<dbReference type="InterPro" id="IPR041677">
    <property type="entry name" value="DNA2/NAM7_AAA_11"/>
</dbReference>
<dbReference type="InterPro" id="IPR041679">
    <property type="entry name" value="DNA2/NAM7-like_C"/>
</dbReference>
<feature type="compositionally biased region" description="Low complexity" evidence="5">
    <location>
        <begin position="173"/>
        <end position="188"/>
    </location>
</feature>
<dbReference type="GO" id="GO:0006402">
    <property type="term" value="P:mRNA catabolic process"/>
    <property type="evidence" value="ECO:0007669"/>
    <property type="project" value="TreeGrafter"/>
</dbReference>
<dbReference type="RefSeq" id="XP_004363187.1">
    <property type="nucleotide sequence ID" value="XM_004363130.1"/>
</dbReference>
<feature type="region of interest" description="Disordered" evidence="5">
    <location>
        <begin position="1"/>
        <end position="57"/>
    </location>
</feature>
<feature type="compositionally biased region" description="Low complexity" evidence="5">
    <location>
        <begin position="986"/>
        <end position="997"/>
    </location>
</feature>
<keyword evidence="8" id="KW-1185">Reference proteome</keyword>
<dbReference type="STRING" id="1054147.F4PI53"/>
<dbReference type="GO" id="GO:0004386">
    <property type="term" value="F:helicase activity"/>
    <property type="evidence" value="ECO:0007669"/>
    <property type="project" value="InterPro"/>
</dbReference>
<reference evidence="8" key="1">
    <citation type="journal article" date="2011" name="Genome Res.">
        <title>Phylogeny-wide analysis of social amoeba genomes highlights ancient origins for complex intercellular communication.</title>
        <authorList>
            <person name="Heidel A.J."/>
            <person name="Lawal H.M."/>
            <person name="Felder M."/>
            <person name="Schilde C."/>
            <person name="Helps N.R."/>
            <person name="Tunggal B."/>
            <person name="Rivero F."/>
            <person name="John U."/>
            <person name="Schleicher M."/>
            <person name="Eichinger L."/>
            <person name="Platzer M."/>
            <person name="Noegel A.A."/>
            <person name="Schaap P."/>
            <person name="Gloeckner G."/>
        </authorList>
    </citation>
    <scope>NUCLEOTIDE SEQUENCE [LARGE SCALE GENOMIC DNA]</scope>
    <source>
        <strain evidence="8">SH3</strain>
    </source>
</reference>
<dbReference type="EMBL" id="GL883006">
    <property type="protein sequence ID" value="EGG25336.1"/>
    <property type="molecule type" value="Genomic_DNA"/>
</dbReference>
<dbReference type="Pfam" id="PF13086">
    <property type="entry name" value="AAA_11"/>
    <property type="match status" value="1"/>
</dbReference>
<name>F4PI53_CACFS</name>
<feature type="zinc finger region" description="C3H1-type" evidence="4">
    <location>
        <begin position="133"/>
        <end position="162"/>
    </location>
</feature>
<keyword evidence="2 4" id="KW-0863">Zinc-finger</keyword>
<dbReference type="PANTHER" id="PTHR23355">
    <property type="entry name" value="RIBONUCLEASE"/>
    <property type="match status" value="1"/>
</dbReference>
<evidence type="ECO:0000259" key="6">
    <source>
        <dbReference type="PROSITE" id="PS50103"/>
    </source>
</evidence>
<evidence type="ECO:0000256" key="1">
    <source>
        <dbReference type="ARBA" id="ARBA00022723"/>
    </source>
</evidence>
<sequence length="1749" mass="198577">MINNNHSPRNPLGFFSLLNNDQPNNNTTTSISSTSTTTSANHVLSSPNKSKQQAEETHEKYMVSYKVSECSKHLTCKNDRDCFFYHKIEEKRRCPFDLNGNLVYSHLLCPEKCDKVNCKFSHNDVEVMYHPTIYKTKMCNDFASSTNKCKKGRWCAFAHGELDLRVVSRSDGGVNGSNVSSSPSRVSPTSKQSHHNGSSPSKSPYSGKSIGNNNNNNGRFSKSNNNNGHSHNNNSHSNNINNSNNGLLFNQSPTLLTTNISNSKYYPDHYDPIAIGNLLSNDIIRFGTLKIDKNDKPYAYVDTNMLPEDILATMDGIKKEKIGILNQFHRNRAMDGDIVVIKLDGLDQQPSPPSQPLQDSNESENLFKELAALGNGSNSSLSNEQSNHQTIPIGIQEKWRTGSVIAILKSNHKTVYSCTFNKQVGDVLYFTPLLDKKVECILVKHPQRTIFNPSHSTFYKIETQLLWPTNYPFVIGEIKETYQSHDELEQEIMSLSLENGLNGEFSEALQLQVLGLRNNINTVKRKDLRNFLTFSIHPIQQDIPVCFSCELLPNGNVKYYTHIIDITNYIKPKTFTDIEAANRGFHIDMGSYSYPLLPTELKEQLSLTPGKDQYAITVDWELSESNIVNTNIYFSVINSKCNLTYAQCQSYLEPNGVIVGSPNHDLVESLKRMFTGLNHFYLYYAKNTYEYPPVNFSSQDHSFIYTMVEQMKVISNYITGNITPLPNHHFIYKCSTTTPPASIIDELLDTAKTHNIVFPTICSKQKDTITLQDIVGDLKSHYPQGLNYFLFKIVKLIKYLESYTFDKKSYQQFPFYLEITDPFKRYGDIYNQRILACALTRLQQQDASGPNKLLSPMEIFDILPPSQPTGQQLLDHLEKCRTRTAKLERQYRVACFTHRLRAKPLFTTSTIVAITQDKIVKLWVPLLSAVFDLDMKMINGCTSMWMDQSSTLQTLWDQRFIGIDCSDFIPLKSNPLSLSTINQPINNSHHNNNNNSNNHHHHNNNIRKSLDGQIQKPQDSRLMPISYKLYDSLQIQISSHHSRKVRTNEYSLQFLFNNDFLPWCNDHYQKTECFINSKSITPVDNFDTEVAYINYWTSIIDLNASLNSLHKSDSVYAHDLTVSWSKKKKKYVGSFNLPANQIPKNNKICRGDFLCLRYLGEEKTILSLHALITKSTKDEKNLGMLLVKFSTRSSKLTQKHYSVEIIFRDEFHRMLADSVQNMVSPSDEIRHLVLNSLRSNTDGSSIVRKDYSHNDFQDFQGAIDSLPIKPNQEQLVALHSSLFNTATIIQGPSGSGKTALISIITYLAVGDFKHQGFVPKVLICGPNDYSVDVTTKSLLELFPTLKVLRVYHSSQETNGHFDNGIYSIPEDIKGITLHHKINEKRLSLSTSRDSLTSLYLNDANVICCTSLTATEKRIIDLNIRWVIIDNAHQELEPQSVGALSKANHFILVGQPTPDIPANQVLIKSKVIKDIFSTPLIKNLAKKIQPFNLAHVYSTSIFSKPLFFQDKKTITFFDIKGEESSESSLFEKDLSFSFFKSSSSKDMGNLLNQEEINFTVHLLRYLINVLQIPSSSISVVSPYPCQARNIHNACIQKQFQNHNLSVKVLSSDGFQYNQNDYTIVSMVNNRSCESIDSSIGFENEESFIKKIQSSTRKGLFIIGNIGSMKNKSLWKPIVDQFAPHYVQSVDTSKNEKPIFATEDKDDFIKIVTLPTTNNNNSPNEIHPNVLPFFSSLQLTNSFSNNNNQLN</sequence>
<evidence type="ECO:0000256" key="5">
    <source>
        <dbReference type="SAM" id="MobiDB-lite"/>
    </source>
</evidence>
<dbReference type="GO" id="GO:0003723">
    <property type="term" value="F:RNA binding"/>
    <property type="evidence" value="ECO:0007669"/>
    <property type="project" value="InterPro"/>
</dbReference>
<gene>
    <name evidence="7" type="ORF">DFA_03585</name>
</gene>
<dbReference type="SUPFAM" id="SSF90229">
    <property type="entry name" value="CCCH zinc finger"/>
    <property type="match status" value="1"/>
</dbReference>
<evidence type="ECO:0000256" key="3">
    <source>
        <dbReference type="ARBA" id="ARBA00022833"/>
    </source>
</evidence>
<keyword evidence="3 4" id="KW-0862">Zinc</keyword>
<dbReference type="InterPro" id="IPR036855">
    <property type="entry name" value="Znf_CCCH_sf"/>
</dbReference>
<protein>
    <recommendedName>
        <fullName evidence="6">C3H1-type domain-containing protein</fullName>
    </recommendedName>
</protein>
<dbReference type="Gene3D" id="2.40.50.690">
    <property type="match status" value="1"/>
</dbReference>
<dbReference type="GO" id="GO:0000177">
    <property type="term" value="C:cytoplasmic exosome (RNase complex)"/>
    <property type="evidence" value="ECO:0007669"/>
    <property type="project" value="TreeGrafter"/>
</dbReference>
<proteinExistence type="predicted"/>
<dbReference type="OMA" id="KIPSACQ"/>
<dbReference type="InterPro" id="IPR000571">
    <property type="entry name" value="Znf_CCCH"/>
</dbReference>
<evidence type="ECO:0000256" key="4">
    <source>
        <dbReference type="PROSITE-ProRule" id="PRU00723"/>
    </source>
</evidence>
<dbReference type="GO" id="GO:0000175">
    <property type="term" value="F:3'-5'-RNA exonuclease activity"/>
    <property type="evidence" value="ECO:0007669"/>
    <property type="project" value="TreeGrafter"/>
</dbReference>
<dbReference type="InterPro" id="IPR027417">
    <property type="entry name" value="P-loop_NTPase"/>
</dbReference>
<dbReference type="SUPFAM" id="SSF50249">
    <property type="entry name" value="Nucleic acid-binding proteins"/>
    <property type="match status" value="2"/>
</dbReference>
<dbReference type="PANTHER" id="PTHR23355:SF67">
    <property type="entry name" value="C3H1-TYPE DOMAIN-CONTAINING PROTEIN"/>
    <property type="match status" value="1"/>
</dbReference>
<feature type="compositionally biased region" description="Low complexity" evidence="5">
    <location>
        <begin position="197"/>
        <end position="245"/>
    </location>
</feature>
<dbReference type="Gene3D" id="4.10.1000.10">
    <property type="entry name" value="Zinc finger, CCCH-type"/>
    <property type="match status" value="1"/>
</dbReference>
<dbReference type="KEGG" id="dfa:DFA_03585"/>
<organism evidence="7 8">
    <name type="scientific">Cavenderia fasciculata</name>
    <name type="common">Slime mold</name>
    <name type="synonym">Dictyostelium fasciculatum</name>
    <dbReference type="NCBI Taxonomy" id="261658"/>
    <lineage>
        <taxon>Eukaryota</taxon>
        <taxon>Amoebozoa</taxon>
        <taxon>Evosea</taxon>
        <taxon>Eumycetozoa</taxon>
        <taxon>Dictyostelia</taxon>
        <taxon>Acytosteliales</taxon>
        <taxon>Cavenderiaceae</taxon>
        <taxon>Cavenderia</taxon>
    </lineage>
</organism>
<dbReference type="InterPro" id="IPR050180">
    <property type="entry name" value="RNR_Ribonuclease"/>
</dbReference>
<dbReference type="GO" id="GO:0008270">
    <property type="term" value="F:zinc ion binding"/>
    <property type="evidence" value="ECO:0007669"/>
    <property type="project" value="UniProtKB-KW"/>
</dbReference>
<feature type="region of interest" description="Disordered" evidence="5">
    <location>
        <begin position="173"/>
        <end position="246"/>
    </location>
</feature>